<proteinExistence type="predicted"/>
<organism evidence="2 3">
    <name type="scientific">Lentzea atacamensis</name>
    <dbReference type="NCBI Taxonomy" id="531938"/>
    <lineage>
        <taxon>Bacteria</taxon>
        <taxon>Bacillati</taxon>
        <taxon>Actinomycetota</taxon>
        <taxon>Actinomycetes</taxon>
        <taxon>Pseudonocardiales</taxon>
        <taxon>Pseudonocardiaceae</taxon>
        <taxon>Lentzea</taxon>
    </lineage>
</organism>
<accession>A0ABX9E0R2</accession>
<feature type="region of interest" description="Disordered" evidence="1">
    <location>
        <begin position="1"/>
        <end position="20"/>
    </location>
</feature>
<evidence type="ECO:0000256" key="1">
    <source>
        <dbReference type="SAM" id="MobiDB-lite"/>
    </source>
</evidence>
<dbReference type="Proteomes" id="UP000248714">
    <property type="component" value="Unassembled WGS sequence"/>
</dbReference>
<sequence length="325" mass="33547">MGQREVEPSGFARGAAGTGVRARGWRRVLERWWRQAQRAGRGRLSRRVAAGSGTRGRGALGPAGRDGLRTAAAADLDPPVTAGTRRRCSGLRLAERRTRACWRVQPAGDDRLGPAGRGRLGPRVAAHSGPQAATDSGRLPQRTSTLRSRQARGAGAAGSGSRSGGLAPAGIAASPGPLRCGEFSPRVVTGSGPLVAAASNSPVEAGLGPQAAAHSEPLPQRTSALRSRQARGAGAAGQGPEWRRVWAAGHSRLGTAGRGELTAADVVASPGPLAWGRPRPAGVQRPKPLSTGSGPHRGGRDRSASRQARHLPRCRSEQARRPTGV</sequence>
<reference evidence="2 3" key="1">
    <citation type="submission" date="2018-06" db="EMBL/GenBank/DDBJ databases">
        <title>Genomic Encyclopedia of Type Strains, Phase IV (KMG-IV): sequencing the most valuable type-strain genomes for metagenomic binning, comparative biology and taxonomic classification.</title>
        <authorList>
            <person name="Goeker M."/>
        </authorList>
    </citation>
    <scope>NUCLEOTIDE SEQUENCE [LARGE SCALE GENOMIC DNA]</scope>
    <source>
        <strain evidence="2 3">DSM 45479</strain>
    </source>
</reference>
<comment type="caution">
    <text evidence="2">The sequence shown here is derived from an EMBL/GenBank/DDBJ whole genome shotgun (WGS) entry which is preliminary data.</text>
</comment>
<gene>
    <name evidence="2" type="ORF">C8D87_111166</name>
</gene>
<feature type="region of interest" description="Disordered" evidence="1">
    <location>
        <begin position="39"/>
        <end position="66"/>
    </location>
</feature>
<evidence type="ECO:0000313" key="2">
    <source>
        <dbReference type="EMBL" id="RAS60747.1"/>
    </source>
</evidence>
<keyword evidence="3" id="KW-1185">Reference proteome</keyword>
<feature type="region of interest" description="Disordered" evidence="1">
    <location>
        <begin position="105"/>
        <end position="247"/>
    </location>
</feature>
<feature type="region of interest" description="Disordered" evidence="1">
    <location>
        <begin position="269"/>
        <end position="325"/>
    </location>
</feature>
<dbReference type="EMBL" id="QLTT01000011">
    <property type="protein sequence ID" value="RAS60747.1"/>
    <property type="molecule type" value="Genomic_DNA"/>
</dbReference>
<evidence type="ECO:0000313" key="3">
    <source>
        <dbReference type="Proteomes" id="UP000248714"/>
    </source>
</evidence>
<name>A0ABX9E0R2_9PSEU</name>
<protein>
    <submittedName>
        <fullName evidence="2">Uncharacterized protein</fullName>
    </submittedName>
</protein>
<feature type="compositionally biased region" description="Basic and acidic residues" evidence="1">
    <location>
        <begin position="314"/>
        <end position="325"/>
    </location>
</feature>
<feature type="compositionally biased region" description="Low complexity" evidence="1">
    <location>
        <begin position="10"/>
        <end position="20"/>
    </location>
</feature>